<keyword evidence="3" id="KW-1185">Reference proteome</keyword>
<proteinExistence type="predicted"/>
<evidence type="ECO:0000313" key="2">
    <source>
        <dbReference type="EMBL" id="KAL0065699.1"/>
    </source>
</evidence>
<evidence type="ECO:0000256" key="1">
    <source>
        <dbReference type="SAM" id="MobiDB-lite"/>
    </source>
</evidence>
<dbReference type="Proteomes" id="UP001437256">
    <property type="component" value="Unassembled WGS sequence"/>
</dbReference>
<organism evidence="2 3">
    <name type="scientific">Marasmius tenuissimus</name>
    <dbReference type="NCBI Taxonomy" id="585030"/>
    <lineage>
        <taxon>Eukaryota</taxon>
        <taxon>Fungi</taxon>
        <taxon>Dikarya</taxon>
        <taxon>Basidiomycota</taxon>
        <taxon>Agaricomycotina</taxon>
        <taxon>Agaricomycetes</taxon>
        <taxon>Agaricomycetidae</taxon>
        <taxon>Agaricales</taxon>
        <taxon>Marasmiineae</taxon>
        <taxon>Marasmiaceae</taxon>
        <taxon>Marasmius</taxon>
    </lineage>
</organism>
<comment type="caution">
    <text evidence="2">The sequence shown here is derived from an EMBL/GenBank/DDBJ whole genome shotgun (WGS) entry which is preliminary data.</text>
</comment>
<protein>
    <recommendedName>
        <fullName evidence="4">F-box domain-containing protein</fullName>
    </recommendedName>
</protein>
<dbReference type="Gene3D" id="3.80.10.10">
    <property type="entry name" value="Ribonuclease Inhibitor"/>
    <property type="match status" value="1"/>
</dbReference>
<dbReference type="SUPFAM" id="SSF52047">
    <property type="entry name" value="RNI-like"/>
    <property type="match status" value="1"/>
</dbReference>
<accession>A0ABR2ZX97</accession>
<gene>
    <name evidence="2" type="ORF">AAF712_007340</name>
</gene>
<dbReference type="InterPro" id="IPR032675">
    <property type="entry name" value="LRR_dom_sf"/>
</dbReference>
<sequence length="456" mass="51033">MRQATVVFSADMKSNNEHPSPSQLEALRNEYEETFLVDGALDNTIQHLQASLEDAKRQSGILKTRLTAYKSAMNPIRRLPNEIVGYIFRLSVDADVDPTTLMSRLDRNQLFPSTLDTKRLPWTLGQAATIRTGTKGLRQLSVYSGLFSNLVRLHLHFEEGMLSEPGERDAPFSTFSTAPALRELSLSGNDDSISHRLNTQIPWHQITRFSVKDFSPINIRTILPLLANVEECILDSFDLSGGSLYPTILPRLHLLDVYPPTVDAAVSFFQSLTLPKLRSVELGTFDGNTGIADSFVELLERSSCQLEKASLYYLDEADLVRVLQSPRMHHVSTMDLCGSYLDDGSRPHYDGVSDEVLHILSLPLPNDDRHMILPHLRSLTLSGSTQWTDAALVKMLASRRRIDHLSTGSVSRLEKVGLDLEGEDYKELIKDEWARTLLDTLREEGLGVFNGANDDA</sequence>
<feature type="region of interest" description="Disordered" evidence="1">
    <location>
        <begin position="1"/>
        <end position="22"/>
    </location>
</feature>
<dbReference type="EMBL" id="JBBXMP010000044">
    <property type="protein sequence ID" value="KAL0065699.1"/>
    <property type="molecule type" value="Genomic_DNA"/>
</dbReference>
<evidence type="ECO:0000313" key="3">
    <source>
        <dbReference type="Proteomes" id="UP001437256"/>
    </source>
</evidence>
<evidence type="ECO:0008006" key="4">
    <source>
        <dbReference type="Google" id="ProtNLM"/>
    </source>
</evidence>
<reference evidence="2 3" key="1">
    <citation type="submission" date="2024-05" db="EMBL/GenBank/DDBJ databases">
        <title>A draft genome resource for the thread blight pathogen Marasmius tenuissimus strain MS-2.</title>
        <authorList>
            <person name="Yulfo-Soto G.E."/>
            <person name="Baruah I.K."/>
            <person name="Amoako-Attah I."/>
            <person name="Bukari Y."/>
            <person name="Meinhardt L.W."/>
            <person name="Bailey B.A."/>
            <person name="Cohen S.P."/>
        </authorList>
    </citation>
    <scope>NUCLEOTIDE SEQUENCE [LARGE SCALE GENOMIC DNA]</scope>
    <source>
        <strain evidence="2 3">MS-2</strain>
    </source>
</reference>
<name>A0ABR2ZX97_9AGAR</name>